<dbReference type="InterPro" id="IPR029058">
    <property type="entry name" value="AB_hydrolase_fold"/>
</dbReference>
<dbReference type="Gene3D" id="3.40.50.1820">
    <property type="entry name" value="alpha/beta hydrolase"/>
    <property type="match status" value="1"/>
</dbReference>
<protein>
    <recommendedName>
        <fullName evidence="3">Carboxylic ester hydrolase</fullName>
        <ecNumber evidence="3">3.1.1.-</ecNumber>
    </recommendedName>
</protein>
<comment type="caution">
    <text evidence="5">The sequence shown here is derived from an EMBL/GenBank/DDBJ whole genome shotgun (WGS) entry which is preliminary data.</text>
</comment>
<comment type="similarity">
    <text evidence="1 3">Belongs to the type-B carboxylesterase/lipase family.</text>
</comment>
<accession>A0ABQ0BP92</accession>
<dbReference type="InterPro" id="IPR019826">
    <property type="entry name" value="Carboxylesterase_B_AS"/>
</dbReference>
<dbReference type="PROSITE" id="PS00122">
    <property type="entry name" value="CARBOXYLESTERASE_B_1"/>
    <property type="match status" value="1"/>
</dbReference>
<evidence type="ECO:0000256" key="2">
    <source>
        <dbReference type="ARBA" id="ARBA00022801"/>
    </source>
</evidence>
<keyword evidence="6" id="KW-1185">Reference proteome</keyword>
<dbReference type="Proteomes" id="UP001600941">
    <property type="component" value="Unassembled WGS sequence"/>
</dbReference>
<keyword evidence="2 3" id="KW-0378">Hydrolase</keyword>
<dbReference type="EMBL" id="BAABZQ010000001">
    <property type="protein sequence ID" value="GAA6498344.1"/>
    <property type="molecule type" value="Genomic_DNA"/>
</dbReference>
<evidence type="ECO:0000256" key="3">
    <source>
        <dbReference type="RuleBase" id="RU361235"/>
    </source>
</evidence>
<dbReference type="InterPro" id="IPR050309">
    <property type="entry name" value="Type-B_Carboxylest/Lipase"/>
</dbReference>
<dbReference type="SUPFAM" id="SSF53474">
    <property type="entry name" value="alpha/beta-Hydrolases"/>
    <property type="match status" value="1"/>
</dbReference>
<evidence type="ECO:0000256" key="1">
    <source>
        <dbReference type="ARBA" id="ARBA00005964"/>
    </source>
</evidence>
<proteinExistence type="inferred from homology"/>
<sequence>MALGVVQTKYGKVSGITYDGRYTGITEYRGIPYAAPPVGRLRFAPPQEPEEWTGIKDCSSYAPAAVQTMLSDRHAREYYFQGTPKMSEDCLYVNVCSGAVQAGEKRPVYMWFHGGGLTNCFSYEIQCNPQELARKGVVVVSVGQRLNLFGYLCLPQLTKEQGKSGNYGFMDQIKALDWVTENIEAFGGDPENITVGGQSGGALKCCLLAASPAARGRIKRVINQSGNKWMIPLKSLEDQEKLGRRYLQYAGIDPDITLEELRAMDTWELYQDAPRVVMPGDVVWDGDLIPCKSVRELFETCLGDVDFMNGADSGEAEVFGESASGLNEVPVRKFISQIRNSRDFYGHFRNLLGLLYEKYDFESLVKVTDDTAWDTARLLAGRGLCGSEGMNVSRNLMLNRYFGMYMHKKHPGNSYYSYWWTHLLPCLSSDKNTSADPERTLAWHSTELWFTFGSLREGIPPHRPWRNIDYEIADAISSYWANFIKCGNPNGEGLPVWPKSNDNYGYMELGDDFLGKNGVDEPLEKLILEFITREYQLMDGDLYE</sequence>
<gene>
    <name evidence="5" type="ORF">K340107D12_11600</name>
</gene>
<reference evidence="5 6" key="1">
    <citation type="submission" date="2024-04" db="EMBL/GenBank/DDBJ databases">
        <title>Defined microbial consortia suppress multidrug-resistant proinflammatory Enterobacteriaceae via ecological control.</title>
        <authorList>
            <person name="Furuichi M."/>
            <person name="Kawaguchi T."/>
            <person name="Pust M."/>
            <person name="Yasuma K."/>
            <person name="Plichta D."/>
            <person name="Hasegawa N."/>
            <person name="Ohya T."/>
            <person name="Bhattarai S."/>
            <person name="Sasajima S."/>
            <person name="Aoto Y."/>
            <person name="Tuganbaev T."/>
            <person name="Yaginuma M."/>
            <person name="Ueda M."/>
            <person name="Okahashi N."/>
            <person name="Amafuji K."/>
            <person name="Kiridooshi Y."/>
            <person name="Sugita K."/>
            <person name="Strazar M."/>
            <person name="Skelly A."/>
            <person name="Suda W."/>
            <person name="Hattori M."/>
            <person name="Nakamoto N."/>
            <person name="Caballero S."/>
            <person name="Norman J."/>
            <person name="Olle B."/>
            <person name="Tanoue T."/>
            <person name="Arita M."/>
            <person name="Bucci V."/>
            <person name="Atarashi K."/>
            <person name="Xavier R."/>
            <person name="Honda K."/>
        </authorList>
    </citation>
    <scope>NUCLEOTIDE SEQUENCE [LARGE SCALE GENOMIC DNA]</scope>
    <source>
        <strain evidence="6">k34-0107-D12</strain>
    </source>
</reference>
<dbReference type="Pfam" id="PF00135">
    <property type="entry name" value="COesterase"/>
    <property type="match status" value="1"/>
</dbReference>
<dbReference type="EC" id="3.1.1.-" evidence="3"/>
<name>A0ABQ0BP92_9FIRM</name>
<feature type="domain" description="Carboxylesterase type B" evidence="4">
    <location>
        <begin position="5"/>
        <end position="512"/>
    </location>
</feature>
<dbReference type="PANTHER" id="PTHR11559">
    <property type="entry name" value="CARBOXYLESTERASE"/>
    <property type="match status" value="1"/>
</dbReference>
<organism evidence="5 6">
    <name type="scientific">Blautia parvula</name>
    <dbReference type="NCBI Taxonomy" id="2877527"/>
    <lineage>
        <taxon>Bacteria</taxon>
        <taxon>Bacillati</taxon>
        <taxon>Bacillota</taxon>
        <taxon>Clostridia</taxon>
        <taxon>Lachnospirales</taxon>
        <taxon>Lachnospiraceae</taxon>
        <taxon>Blautia</taxon>
    </lineage>
</organism>
<evidence type="ECO:0000259" key="4">
    <source>
        <dbReference type="Pfam" id="PF00135"/>
    </source>
</evidence>
<dbReference type="InterPro" id="IPR002018">
    <property type="entry name" value="CarbesteraseB"/>
</dbReference>
<evidence type="ECO:0000313" key="6">
    <source>
        <dbReference type="Proteomes" id="UP001600941"/>
    </source>
</evidence>
<evidence type="ECO:0000313" key="5">
    <source>
        <dbReference type="EMBL" id="GAA6498344.1"/>
    </source>
</evidence>